<dbReference type="Pfam" id="PF03060">
    <property type="entry name" value="NMO"/>
    <property type="match status" value="1"/>
</dbReference>
<dbReference type="PANTHER" id="PTHR32332">
    <property type="entry name" value="2-NITROPROPANE DIOXYGENASE"/>
    <property type="match status" value="1"/>
</dbReference>
<keyword evidence="3" id="KW-0560">Oxidoreductase</keyword>
<evidence type="ECO:0000313" key="5">
    <source>
        <dbReference type="Proteomes" id="UP000054270"/>
    </source>
</evidence>
<dbReference type="CDD" id="cd04730">
    <property type="entry name" value="NPD_like"/>
    <property type="match status" value="1"/>
</dbReference>
<keyword evidence="2" id="KW-0288">FMN</keyword>
<sequence>MAGASGGALAAEVTLGGGFGFLSAGYDSPDALRKEIHLARELLHSTAGDTVPVGVGFLCWQLDAFPSQAIDLLSAALTSGVQAIWLSFGQDVGKWVAYVRDHDPRAGTKDAVKIFVQISTVTEARAALNEWRADVIVAQGNEAGGHGLGSGLPLLTLLPLVASLWPSTGGPPLLAAGGLATGAHVAALLALGASGAVLGTRFLLSPESLYSAVQRRALLAADSTQSVRTMAFDYARNTLGWPAGIDGRGLRNATVDDYERGEEISVLREKFNEGVRAEDSTRLLVWAGSGVGLMSQIKPAKETVQELHEECLSHIKRTARLLSVT</sequence>
<evidence type="ECO:0000313" key="4">
    <source>
        <dbReference type="EMBL" id="KJA25681.1"/>
    </source>
</evidence>
<dbReference type="EMBL" id="KN817530">
    <property type="protein sequence ID" value="KJA25681.1"/>
    <property type="molecule type" value="Genomic_DNA"/>
</dbReference>
<evidence type="ECO:0000256" key="1">
    <source>
        <dbReference type="ARBA" id="ARBA00022630"/>
    </source>
</evidence>
<keyword evidence="1" id="KW-0285">Flavoprotein</keyword>
<evidence type="ECO:0000256" key="3">
    <source>
        <dbReference type="ARBA" id="ARBA00023002"/>
    </source>
</evidence>
<dbReference type="PANTHER" id="PTHR32332:SF31">
    <property type="entry name" value="2-NITROPROPANE DIOXYGENASE FAMILY, PUTATIVE (AFU_ORTHOLOGUE AFUA_2G09850)-RELATED"/>
    <property type="match status" value="1"/>
</dbReference>
<dbReference type="SUPFAM" id="SSF51412">
    <property type="entry name" value="Inosine monophosphate dehydrogenase (IMPDH)"/>
    <property type="match status" value="1"/>
</dbReference>
<dbReference type="Proteomes" id="UP000054270">
    <property type="component" value="Unassembled WGS sequence"/>
</dbReference>
<evidence type="ECO:0000256" key="2">
    <source>
        <dbReference type="ARBA" id="ARBA00022643"/>
    </source>
</evidence>
<dbReference type="STRING" id="945553.A0A0D2PAV4"/>
<dbReference type="Gene3D" id="3.20.20.70">
    <property type="entry name" value="Aldolase class I"/>
    <property type="match status" value="1"/>
</dbReference>
<dbReference type="OMA" id="RDIHGWP"/>
<organism evidence="4 5">
    <name type="scientific">Hypholoma sublateritium (strain FD-334 SS-4)</name>
    <dbReference type="NCBI Taxonomy" id="945553"/>
    <lineage>
        <taxon>Eukaryota</taxon>
        <taxon>Fungi</taxon>
        <taxon>Dikarya</taxon>
        <taxon>Basidiomycota</taxon>
        <taxon>Agaricomycotina</taxon>
        <taxon>Agaricomycetes</taxon>
        <taxon>Agaricomycetidae</taxon>
        <taxon>Agaricales</taxon>
        <taxon>Agaricineae</taxon>
        <taxon>Strophariaceae</taxon>
        <taxon>Hypholoma</taxon>
    </lineage>
</organism>
<dbReference type="OrthoDB" id="2349068at2759"/>
<accession>A0A0D2PAV4</accession>
<name>A0A0D2PAV4_HYPSF</name>
<dbReference type="InterPro" id="IPR013785">
    <property type="entry name" value="Aldolase_TIM"/>
</dbReference>
<keyword evidence="5" id="KW-1185">Reference proteome</keyword>
<reference evidence="5" key="1">
    <citation type="submission" date="2014-04" db="EMBL/GenBank/DDBJ databases">
        <title>Evolutionary Origins and Diversification of the Mycorrhizal Mutualists.</title>
        <authorList>
            <consortium name="DOE Joint Genome Institute"/>
            <consortium name="Mycorrhizal Genomics Consortium"/>
            <person name="Kohler A."/>
            <person name="Kuo A."/>
            <person name="Nagy L.G."/>
            <person name="Floudas D."/>
            <person name="Copeland A."/>
            <person name="Barry K.W."/>
            <person name="Cichocki N."/>
            <person name="Veneault-Fourrey C."/>
            <person name="LaButti K."/>
            <person name="Lindquist E.A."/>
            <person name="Lipzen A."/>
            <person name="Lundell T."/>
            <person name="Morin E."/>
            <person name="Murat C."/>
            <person name="Riley R."/>
            <person name="Ohm R."/>
            <person name="Sun H."/>
            <person name="Tunlid A."/>
            <person name="Henrissat B."/>
            <person name="Grigoriev I.V."/>
            <person name="Hibbett D.S."/>
            <person name="Martin F."/>
        </authorList>
    </citation>
    <scope>NUCLEOTIDE SEQUENCE [LARGE SCALE GENOMIC DNA]</scope>
    <source>
        <strain evidence="5">FD-334 SS-4</strain>
    </source>
</reference>
<proteinExistence type="predicted"/>
<dbReference type="AlphaFoldDB" id="A0A0D2PAV4"/>
<dbReference type="InterPro" id="IPR004136">
    <property type="entry name" value="NMO"/>
</dbReference>
<protein>
    <submittedName>
        <fullName evidence="4">Uncharacterized protein</fullName>
    </submittedName>
</protein>
<gene>
    <name evidence="4" type="ORF">HYPSUDRAFT_64408</name>
</gene>
<dbReference type="GO" id="GO:0018580">
    <property type="term" value="F:nitronate monooxygenase activity"/>
    <property type="evidence" value="ECO:0007669"/>
    <property type="project" value="InterPro"/>
</dbReference>